<dbReference type="GO" id="GO:1990189">
    <property type="term" value="F:protein N-terminal-serine acetyltransferase activity"/>
    <property type="evidence" value="ECO:0007669"/>
    <property type="project" value="TreeGrafter"/>
</dbReference>
<dbReference type="Pfam" id="PF13302">
    <property type="entry name" value="Acetyltransf_3"/>
    <property type="match status" value="1"/>
</dbReference>
<dbReference type="PROSITE" id="PS51186">
    <property type="entry name" value="GNAT"/>
    <property type="match status" value="1"/>
</dbReference>
<comment type="caution">
    <text evidence="2">The sequence shown here is derived from an EMBL/GenBank/DDBJ whole genome shotgun (WGS) entry which is preliminary data.</text>
</comment>
<dbReference type="Gene3D" id="3.40.630.30">
    <property type="match status" value="1"/>
</dbReference>
<dbReference type="InterPro" id="IPR051908">
    <property type="entry name" value="Ribosomal_N-acetyltransferase"/>
</dbReference>
<keyword evidence="2" id="KW-0808">Transferase</keyword>
<dbReference type="SUPFAM" id="SSF55729">
    <property type="entry name" value="Acyl-CoA N-acyltransferases (Nat)"/>
    <property type="match status" value="1"/>
</dbReference>
<dbReference type="AlphaFoldDB" id="A0A919MHF6"/>
<proteinExistence type="predicted"/>
<name>A0A919MHF6_9ACTN</name>
<evidence type="ECO:0000313" key="2">
    <source>
        <dbReference type="EMBL" id="GIE49624.1"/>
    </source>
</evidence>
<dbReference type="PANTHER" id="PTHR43441">
    <property type="entry name" value="RIBOSOMAL-PROTEIN-SERINE ACETYLTRANSFERASE"/>
    <property type="match status" value="1"/>
</dbReference>
<dbReference type="EMBL" id="BOMQ01000036">
    <property type="protein sequence ID" value="GIE49624.1"/>
    <property type="molecule type" value="Genomic_DNA"/>
</dbReference>
<protein>
    <submittedName>
        <fullName evidence="2">Succinyl-CoA transferase</fullName>
    </submittedName>
</protein>
<dbReference type="InterPro" id="IPR000182">
    <property type="entry name" value="GNAT_dom"/>
</dbReference>
<dbReference type="GO" id="GO:0008999">
    <property type="term" value="F:protein-N-terminal-alanine acetyltransferase activity"/>
    <property type="evidence" value="ECO:0007669"/>
    <property type="project" value="TreeGrafter"/>
</dbReference>
<feature type="domain" description="N-acetyltransferase" evidence="1">
    <location>
        <begin position="18"/>
        <end position="185"/>
    </location>
</feature>
<keyword evidence="3" id="KW-1185">Reference proteome</keyword>
<dbReference type="InterPro" id="IPR016181">
    <property type="entry name" value="Acyl_CoA_acyltransferase"/>
</dbReference>
<organism evidence="2 3">
    <name type="scientific">Actinoplanes nipponensis</name>
    <dbReference type="NCBI Taxonomy" id="135950"/>
    <lineage>
        <taxon>Bacteria</taxon>
        <taxon>Bacillati</taxon>
        <taxon>Actinomycetota</taxon>
        <taxon>Actinomycetes</taxon>
        <taxon>Micromonosporales</taxon>
        <taxon>Micromonosporaceae</taxon>
        <taxon>Actinoplanes</taxon>
    </lineage>
</organism>
<evidence type="ECO:0000259" key="1">
    <source>
        <dbReference type="PROSITE" id="PS51186"/>
    </source>
</evidence>
<sequence length="213" mass="23384">MIAEHWPLFGLRLRTPRLELRVPDLTDLAGLAQVAAAGVHDPGVMPFVVPWTDRPPGEVARGTLQFHWRMWGQWAPDDWALHLVAVHDGQVIGTQGVDARRFAVLREVGTGSWLGREHHSRGFGTEMRAAVLALAFAGLDAQWAISEAFADNAASYGVSRKLGYADDGIARHVVRGEAVVGRRLRLDRAGWAANRTIDVRIEGLEPCLPLFGC</sequence>
<evidence type="ECO:0000313" key="3">
    <source>
        <dbReference type="Proteomes" id="UP000647172"/>
    </source>
</evidence>
<dbReference type="RefSeq" id="WP_203769042.1">
    <property type="nucleotide sequence ID" value="NZ_BAAAYJ010000080.1"/>
</dbReference>
<reference evidence="2" key="1">
    <citation type="submission" date="2021-01" db="EMBL/GenBank/DDBJ databases">
        <title>Whole genome shotgun sequence of Actinoplanes nipponensis NBRC 14063.</title>
        <authorList>
            <person name="Komaki H."/>
            <person name="Tamura T."/>
        </authorList>
    </citation>
    <scope>NUCLEOTIDE SEQUENCE</scope>
    <source>
        <strain evidence="2">NBRC 14063</strain>
    </source>
</reference>
<accession>A0A919MHF6</accession>
<dbReference type="GO" id="GO:0005737">
    <property type="term" value="C:cytoplasm"/>
    <property type="evidence" value="ECO:0007669"/>
    <property type="project" value="TreeGrafter"/>
</dbReference>
<dbReference type="Proteomes" id="UP000647172">
    <property type="component" value="Unassembled WGS sequence"/>
</dbReference>
<gene>
    <name evidence="2" type="ORF">Ani05nite_31580</name>
</gene>
<dbReference type="PANTHER" id="PTHR43441:SF11">
    <property type="entry name" value="RIBOSOMAL-PROTEIN-SERINE ACETYLTRANSFERASE"/>
    <property type="match status" value="1"/>
</dbReference>